<dbReference type="EMBL" id="OKQR01000004">
    <property type="protein sequence ID" value="SPD94514.1"/>
    <property type="molecule type" value="Genomic_DNA"/>
</dbReference>
<dbReference type="Proteomes" id="UP000239237">
    <property type="component" value="Unassembled WGS sequence"/>
</dbReference>
<reference evidence="1 4" key="2">
    <citation type="submission" date="2018-02" db="EMBL/GenBank/DDBJ databases">
        <authorList>
            <person name="Rodrigo-Torres L."/>
            <person name="Arahal R. D."/>
            <person name="Lucena T."/>
        </authorList>
    </citation>
    <scope>NUCLEOTIDE SEQUENCE [LARGE SCALE GENOMIC DNA]</scope>
    <source>
        <strain evidence="1 4">CECT 8486</strain>
    </source>
</reference>
<dbReference type="Pfam" id="PF04630">
    <property type="entry name" value="Phage_TTP_1"/>
    <property type="match status" value="1"/>
</dbReference>
<organism evidence="2 3">
    <name type="scientific">Leuconostoc suionicum</name>
    <dbReference type="NCBI Taxonomy" id="1511761"/>
    <lineage>
        <taxon>Bacteria</taxon>
        <taxon>Bacillati</taxon>
        <taxon>Bacillota</taxon>
        <taxon>Bacilli</taxon>
        <taxon>Lactobacillales</taxon>
        <taxon>Lactobacillaceae</taxon>
        <taxon>Leuconostoc</taxon>
    </lineage>
</organism>
<evidence type="ECO:0000313" key="2">
    <source>
        <dbReference type="EMBL" id="SPE06176.1"/>
    </source>
</evidence>
<evidence type="ECO:0000313" key="4">
    <source>
        <dbReference type="Proteomes" id="UP000239237"/>
    </source>
</evidence>
<dbReference type="EMBL" id="OKQU01000001">
    <property type="protein sequence ID" value="SPE06176.1"/>
    <property type="molecule type" value="Genomic_DNA"/>
</dbReference>
<reference evidence="2 3" key="1">
    <citation type="submission" date="2018-02" db="EMBL/GenBank/DDBJ databases">
        <authorList>
            <person name="Cohen D.B."/>
            <person name="Kent A.D."/>
        </authorList>
    </citation>
    <scope>NUCLEOTIDE SEQUENCE [LARGE SCALE GENOMIC DNA]</scope>
    <source>
        <strain evidence="2 3">CECT 9216</strain>
    </source>
</reference>
<gene>
    <name evidence="1" type="ORF">LES8486_01698</name>
    <name evidence="2" type="ORF">LES9216_00063</name>
</gene>
<protein>
    <submittedName>
        <fullName evidence="2">Phage major tail protein</fullName>
    </submittedName>
</protein>
<keyword evidence="4" id="KW-1185">Reference proteome</keyword>
<sequence>MATQGIVTSYFGLIDDATGQLLKGADGLSDTGIYEADGHQDATAEGATQIQIQNLGTAPTLQYSNNKAKRSTKARSYPTAEFTMLDLGFEAKQKLLGKIQTASKGFVDGEKEAHVAAIAVTQTLDKQHKIYYAFANGTMIEGNKTLGTNTNNETDSNDVMTLTTMDPVVDTQFGGKPYSVSSDLVDGFTLDALMAETFPGYSKTTGSTTGQ</sequence>
<evidence type="ECO:0000313" key="3">
    <source>
        <dbReference type="Proteomes" id="UP000237923"/>
    </source>
</evidence>
<evidence type="ECO:0000313" key="1">
    <source>
        <dbReference type="EMBL" id="SPD94514.1"/>
    </source>
</evidence>
<dbReference type="Proteomes" id="UP000237923">
    <property type="component" value="Unassembled WGS sequence"/>
</dbReference>
<dbReference type="RefSeq" id="WP_105299837.1">
    <property type="nucleotide sequence ID" value="NZ_OKQR01000004.1"/>
</dbReference>
<dbReference type="InterPro" id="IPR006724">
    <property type="entry name" value="Phage_TTP"/>
</dbReference>
<dbReference type="AlphaFoldDB" id="A0A2N9K7B5"/>
<proteinExistence type="predicted"/>
<name>A0A2N9K7B5_9LACO</name>
<accession>A0A2N9K7B5</accession>